<sequence>MRYFPCLYFMRWRSSIVVNTYNVDTMRVHALPWVLNAKLGPAVVVDPQFLHSQFFAGLLLSDGHLYKTYKVTHNSAFSLEMKWGDPGLSMVVSTFTLLKSAGLATGNFVERKRTAEVKPNVEQSYGVAYGYSLRHALFTDLRHIWYPNGYKIVPGCVKDYLSPVCLYTWFAGDGNARGAGVEFNTQSFQHDDVLFLADILLTKYQLQSEIQTEGKGYVIVLKQKAARQFAGLIHTLVPTCYSYKLKHLRN</sequence>
<organism evidence="2">
    <name type="scientific">Chlamydomonas reinhardtii</name>
    <name type="common">Chlamydomonas smithii</name>
    <dbReference type="NCBI Taxonomy" id="3055"/>
    <lineage>
        <taxon>Eukaryota</taxon>
        <taxon>Viridiplantae</taxon>
        <taxon>Chlorophyta</taxon>
        <taxon>core chlorophytes</taxon>
        <taxon>Chlorophyceae</taxon>
        <taxon>CS clade</taxon>
        <taxon>Chlamydomonadales</taxon>
        <taxon>Chlamydomonadaceae</taxon>
        <taxon>Chlamydomonas</taxon>
    </lineage>
</organism>
<keyword evidence="2" id="KW-0496">Mitochondrion</keyword>
<dbReference type="InterPro" id="IPR004860">
    <property type="entry name" value="LAGLIDADG_dom"/>
</dbReference>
<protein>
    <submittedName>
        <fullName evidence="2">LAGLIDADG DNA endonuclease</fullName>
    </submittedName>
</protein>
<keyword evidence="2" id="KW-0540">Nuclease</keyword>
<name>B2XYE2_CHLRE</name>
<keyword evidence="2" id="KW-0378">Hydrolase</keyword>
<proteinExistence type="predicted"/>
<geneLocation type="mitochondrion" evidence="2"/>
<dbReference type="InterPro" id="IPR027434">
    <property type="entry name" value="Homing_endonucl"/>
</dbReference>
<feature type="domain" description="Homing endonuclease LAGLIDADG" evidence="1">
    <location>
        <begin position="53"/>
        <end position="229"/>
    </location>
</feature>
<gene>
    <name evidence="2" type="primary">orf250</name>
</gene>
<dbReference type="EMBL" id="EU306623">
    <property type="protein sequence ID" value="ABX82857.1"/>
    <property type="molecule type" value="Genomic_DNA"/>
</dbReference>
<dbReference type="Gene3D" id="3.10.28.10">
    <property type="entry name" value="Homing endonucleases"/>
    <property type="match status" value="1"/>
</dbReference>
<dbReference type="SUPFAM" id="SSF55608">
    <property type="entry name" value="Homing endonucleases"/>
    <property type="match status" value="1"/>
</dbReference>
<reference evidence="2" key="1">
    <citation type="journal article" date="2008" name="BMC Evol. Biol.">
        <title>Nucleotide diversity in the mitochondrial and nuclear compartments of Chlamydomonas reinhardtii: investigating the origins of genome architecture.</title>
        <authorList>
            <person name="Smith D.R."/>
            <person name="Lee R.W."/>
        </authorList>
    </citation>
    <scope>NUCLEOTIDE SEQUENCE</scope>
    <source>
        <strain evidence="2">CC-2343 mt+</strain>
    </source>
</reference>
<evidence type="ECO:0000259" key="1">
    <source>
        <dbReference type="Pfam" id="PF03161"/>
    </source>
</evidence>
<keyword evidence="2" id="KW-0255">Endonuclease</keyword>
<dbReference type="AlphaFoldDB" id="B2XYE2"/>
<accession>B2XYE2</accession>
<dbReference type="Pfam" id="PF03161">
    <property type="entry name" value="LAGLIDADG_2"/>
    <property type="match status" value="1"/>
</dbReference>
<dbReference type="GO" id="GO:0004519">
    <property type="term" value="F:endonuclease activity"/>
    <property type="evidence" value="ECO:0007669"/>
    <property type="project" value="UniProtKB-KW"/>
</dbReference>
<evidence type="ECO:0000313" key="2">
    <source>
        <dbReference type="EMBL" id="ABX82857.1"/>
    </source>
</evidence>